<dbReference type="Proteomes" id="UP001562425">
    <property type="component" value="Unassembled WGS sequence"/>
</dbReference>
<comment type="caution">
    <text evidence="1">The sequence shown here is derived from an EMBL/GenBank/DDBJ whole genome shotgun (WGS) entry which is preliminary data.</text>
</comment>
<reference evidence="1 2" key="1">
    <citation type="submission" date="2024-05" db="EMBL/GenBank/DDBJ databases">
        <title>Culex pipiens pipiens assembly and annotation.</title>
        <authorList>
            <person name="Alout H."/>
            <person name="Durand T."/>
        </authorList>
    </citation>
    <scope>NUCLEOTIDE SEQUENCE [LARGE SCALE GENOMIC DNA]</scope>
    <source>
        <strain evidence="1">HA-2024</strain>
        <tissue evidence="1">Whole body</tissue>
    </source>
</reference>
<accession>A0ABD1D0M6</accession>
<dbReference type="AlphaFoldDB" id="A0ABD1D0M6"/>
<organism evidence="1 2">
    <name type="scientific">Culex pipiens pipiens</name>
    <name type="common">Northern house mosquito</name>
    <dbReference type="NCBI Taxonomy" id="38569"/>
    <lineage>
        <taxon>Eukaryota</taxon>
        <taxon>Metazoa</taxon>
        <taxon>Ecdysozoa</taxon>
        <taxon>Arthropoda</taxon>
        <taxon>Hexapoda</taxon>
        <taxon>Insecta</taxon>
        <taxon>Pterygota</taxon>
        <taxon>Neoptera</taxon>
        <taxon>Endopterygota</taxon>
        <taxon>Diptera</taxon>
        <taxon>Nematocera</taxon>
        <taxon>Culicoidea</taxon>
        <taxon>Culicidae</taxon>
        <taxon>Culicinae</taxon>
        <taxon>Culicini</taxon>
        <taxon>Culex</taxon>
        <taxon>Culex</taxon>
    </lineage>
</organism>
<gene>
    <name evidence="1" type="ORF">pipiens_012886</name>
</gene>
<dbReference type="EMBL" id="JBEHCU010008252">
    <property type="protein sequence ID" value="KAL1386061.1"/>
    <property type="molecule type" value="Genomic_DNA"/>
</dbReference>
<sequence>MAITFHINTIDHFPSTPTPTSPSFERNSEKLRSFNLLRQQLFQQQQRLAMACAIFVPTSSQAFLRWLQPTPQPTTNLLQSIVSKYDMSLFDAFLFPCHGAPHLATWLDDHIQLRRTDNALKTDHSFIGTTSLVPKAISIAKCHRLNQLTSAALSTVVRYLGQSLKSTLEPINRQSSVASRITDRIQGVCPEEG</sequence>
<evidence type="ECO:0000313" key="1">
    <source>
        <dbReference type="EMBL" id="KAL1386061.1"/>
    </source>
</evidence>
<proteinExistence type="predicted"/>
<keyword evidence="2" id="KW-1185">Reference proteome</keyword>
<protein>
    <submittedName>
        <fullName evidence="1">Uncharacterized protein</fullName>
    </submittedName>
</protein>
<name>A0ABD1D0M6_CULPP</name>
<evidence type="ECO:0000313" key="2">
    <source>
        <dbReference type="Proteomes" id="UP001562425"/>
    </source>
</evidence>